<dbReference type="STRING" id="74557.A0A1V9ZN71"/>
<comment type="caution">
    <text evidence="1">The sequence shown here is derived from an EMBL/GenBank/DDBJ whole genome shotgun (WGS) entry which is preliminary data.</text>
</comment>
<dbReference type="AlphaFoldDB" id="A0A1V9ZN71"/>
<dbReference type="Gene3D" id="1.25.40.10">
    <property type="entry name" value="Tetratricopeptide repeat domain"/>
    <property type="match status" value="1"/>
</dbReference>
<dbReference type="SUPFAM" id="SSF48452">
    <property type="entry name" value="TPR-like"/>
    <property type="match status" value="1"/>
</dbReference>
<dbReference type="Proteomes" id="UP000243217">
    <property type="component" value="Unassembled WGS sequence"/>
</dbReference>
<keyword evidence="2" id="KW-1185">Reference proteome</keyword>
<dbReference type="Pfam" id="PF06041">
    <property type="entry name" value="DUF924"/>
    <property type="match status" value="1"/>
</dbReference>
<sequence>MAQVLRSHAKETLRFWFGECKNNMRKEWFMKDDAFDASIATKFGNLVEELLQVPGLPKVLKEENFDVKIAAVLCLDQFTRNMYRNDPRAFSGDAIAQEFVLETLEGYHEDFVARHTFEQLFFLMPLMHSEDIGVHEKAQVLFRQVGERAIDPELKGFASKFEEYEQVHFQVIKDYGRYPSRNAALHRESTPAEIEYIKNGGGF</sequence>
<proteinExistence type="predicted"/>
<gene>
    <name evidence="1" type="ORF">THRCLA_21836</name>
</gene>
<dbReference type="Gene3D" id="1.20.58.320">
    <property type="entry name" value="TPR-like"/>
    <property type="match status" value="1"/>
</dbReference>
<protein>
    <submittedName>
        <fullName evidence="1">Membrane protein</fullName>
    </submittedName>
</protein>
<accession>A0A1V9ZN71</accession>
<evidence type="ECO:0000313" key="1">
    <source>
        <dbReference type="EMBL" id="OQR99455.1"/>
    </source>
</evidence>
<dbReference type="InterPro" id="IPR010323">
    <property type="entry name" value="DUF924"/>
</dbReference>
<dbReference type="OrthoDB" id="414698at2759"/>
<dbReference type="EMBL" id="JNBS01001805">
    <property type="protein sequence ID" value="OQR99455.1"/>
    <property type="molecule type" value="Genomic_DNA"/>
</dbReference>
<organism evidence="1 2">
    <name type="scientific">Thraustotheca clavata</name>
    <dbReference type="NCBI Taxonomy" id="74557"/>
    <lineage>
        <taxon>Eukaryota</taxon>
        <taxon>Sar</taxon>
        <taxon>Stramenopiles</taxon>
        <taxon>Oomycota</taxon>
        <taxon>Saprolegniomycetes</taxon>
        <taxon>Saprolegniales</taxon>
        <taxon>Achlyaceae</taxon>
        <taxon>Thraustotheca</taxon>
    </lineage>
</organism>
<dbReference type="InterPro" id="IPR011990">
    <property type="entry name" value="TPR-like_helical_dom_sf"/>
</dbReference>
<evidence type="ECO:0000313" key="2">
    <source>
        <dbReference type="Proteomes" id="UP000243217"/>
    </source>
</evidence>
<reference evidence="1 2" key="1">
    <citation type="journal article" date="2014" name="Genome Biol. Evol.">
        <title>The secreted proteins of Achlya hypogyna and Thraustotheca clavata identify the ancestral oomycete secretome and reveal gene acquisitions by horizontal gene transfer.</title>
        <authorList>
            <person name="Misner I."/>
            <person name="Blouin N."/>
            <person name="Leonard G."/>
            <person name="Richards T.A."/>
            <person name="Lane C.E."/>
        </authorList>
    </citation>
    <scope>NUCLEOTIDE SEQUENCE [LARGE SCALE GENOMIC DNA]</scope>
    <source>
        <strain evidence="1 2">ATCC 34112</strain>
    </source>
</reference>
<name>A0A1V9ZN71_9STRA</name>